<accession>A0A1M6ASR9</accession>
<evidence type="ECO:0000313" key="9">
    <source>
        <dbReference type="Proteomes" id="UP000184241"/>
    </source>
</evidence>
<feature type="domain" description="Peptidase S8/S53" evidence="7">
    <location>
        <begin position="430"/>
        <end position="549"/>
    </location>
</feature>
<dbReference type="Pfam" id="PF00082">
    <property type="entry name" value="Peptidase_S8"/>
    <property type="match status" value="2"/>
</dbReference>
<dbReference type="PIRSF" id="PIRSF037894">
    <property type="entry name" value="Subtilisin_rel_CspABC"/>
    <property type="match status" value="1"/>
</dbReference>
<evidence type="ECO:0000256" key="3">
    <source>
        <dbReference type="ARBA" id="ARBA00022801"/>
    </source>
</evidence>
<dbReference type="RefSeq" id="WP_073022036.1">
    <property type="nucleotide sequence ID" value="NZ_FQXU01000013.1"/>
</dbReference>
<keyword evidence="3 6" id="KW-0378">Hydrolase</keyword>
<dbReference type="Proteomes" id="UP000184241">
    <property type="component" value="Unassembled WGS sequence"/>
</dbReference>
<dbReference type="AlphaFoldDB" id="A0A1M6ASR9"/>
<comment type="similarity">
    <text evidence="1 6">Belongs to the peptidase S8 family.</text>
</comment>
<protein>
    <submittedName>
        <fullName evidence="8">Subtilase family protein</fullName>
    </submittedName>
</protein>
<feature type="active site" description="Charge relay system" evidence="5 6">
    <location>
        <position position="111"/>
    </location>
</feature>
<dbReference type="SUPFAM" id="SSF52743">
    <property type="entry name" value="Subtilisin-like"/>
    <property type="match status" value="1"/>
</dbReference>
<evidence type="ECO:0000259" key="7">
    <source>
        <dbReference type="Pfam" id="PF00082"/>
    </source>
</evidence>
<reference evidence="8 9" key="1">
    <citation type="submission" date="2016-11" db="EMBL/GenBank/DDBJ databases">
        <authorList>
            <person name="Jaros S."/>
            <person name="Januszkiewicz K."/>
            <person name="Wedrychowicz H."/>
        </authorList>
    </citation>
    <scope>NUCLEOTIDE SEQUENCE [LARGE SCALE GENOMIC DNA]</scope>
    <source>
        <strain evidence="8 9">DSM 6191</strain>
    </source>
</reference>
<proteinExistence type="inferred from homology"/>
<dbReference type="GO" id="GO:0004252">
    <property type="term" value="F:serine-type endopeptidase activity"/>
    <property type="evidence" value="ECO:0007669"/>
    <property type="project" value="UniProtKB-UniRule"/>
</dbReference>
<dbReference type="CDD" id="cd07478">
    <property type="entry name" value="Peptidases_S8_CspA-like"/>
    <property type="match status" value="1"/>
</dbReference>
<feature type="domain" description="Peptidase S8/S53" evidence="7">
    <location>
        <begin position="102"/>
        <end position="289"/>
    </location>
</feature>
<dbReference type="InterPro" id="IPR034045">
    <property type="entry name" value="Pep_S8_CspA-like"/>
</dbReference>
<dbReference type="InterPro" id="IPR023827">
    <property type="entry name" value="Peptidase_S8_Asp-AS"/>
</dbReference>
<feature type="active site" description="Charge relay system" evidence="5 6">
    <location>
        <position position="494"/>
    </location>
</feature>
<dbReference type="InterPro" id="IPR000209">
    <property type="entry name" value="Peptidase_S8/S53_dom"/>
</dbReference>
<dbReference type="PANTHER" id="PTHR43806">
    <property type="entry name" value="PEPTIDASE S8"/>
    <property type="match status" value="1"/>
</dbReference>
<dbReference type="PRINTS" id="PR00723">
    <property type="entry name" value="SUBTILISIN"/>
</dbReference>
<feature type="active site" description="Charge relay system" evidence="5 6">
    <location>
        <position position="172"/>
    </location>
</feature>
<dbReference type="InterPro" id="IPR036852">
    <property type="entry name" value="Peptidase_S8/S53_dom_sf"/>
</dbReference>
<dbReference type="InterPro" id="IPR015500">
    <property type="entry name" value="Peptidase_S8_subtilisin-rel"/>
</dbReference>
<evidence type="ECO:0000256" key="4">
    <source>
        <dbReference type="ARBA" id="ARBA00022825"/>
    </source>
</evidence>
<dbReference type="PROSITE" id="PS51892">
    <property type="entry name" value="SUBTILASE"/>
    <property type="match status" value="1"/>
</dbReference>
<organism evidence="8 9">
    <name type="scientific">Clostridium intestinale DSM 6191</name>
    <dbReference type="NCBI Taxonomy" id="1121320"/>
    <lineage>
        <taxon>Bacteria</taxon>
        <taxon>Bacillati</taxon>
        <taxon>Bacillota</taxon>
        <taxon>Clostridia</taxon>
        <taxon>Eubacteriales</taxon>
        <taxon>Clostridiaceae</taxon>
        <taxon>Clostridium</taxon>
    </lineage>
</organism>
<gene>
    <name evidence="8" type="ORF">SAMN02745941_03750</name>
</gene>
<evidence type="ECO:0000256" key="6">
    <source>
        <dbReference type="PROSITE-ProRule" id="PRU01240"/>
    </source>
</evidence>
<evidence type="ECO:0000256" key="5">
    <source>
        <dbReference type="PIRSR" id="PIRSR615500-1"/>
    </source>
</evidence>
<dbReference type="EMBL" id="FQXU01000013">
    <property type="protein sequence ID" value="SHI39510.1"/>
    <property type="molecule type" value="Genomic_DNA"/>
</dbReference>
<dbReference type="GO" id="GO:0006508">
    <property type="term" value="P:proteolysis"/>
    <property type="evidence" value="ECO:0007669"/>
    <property type="project" value="UniProtKB-KW"/>
</dbReference>
<dbReference type="Gene3D" id="2.60.120.1290">
    <property type="match status" value="1"/>
</dbReference>
<name>A0A1M6ASR9_9CLOT</name>
<dbReference type="InterPro" id="IPR050131">
    <property type="entry name" value="Peptidase_S8_subtilisin-like"/>
</dbReference>
<keyword evidence="2 6" id="KW-0645">Protease</keyword>
<dbReference type="Gene3D" id="3.40.50.200">
    <property type="entry name" value="Peptidase S8/S53 domain"/>
    <property type="match status" value="1"/>
</dbReference>
<sequence length="587" mass="64437">MLPNIETIDPNFNWNDSNYILIEYQGNIESQMSKFPNARLIIVDRSRAVLVVLGNLSDVIKGLGVYVSNVELNALYSPCETSPGNAAGADLFHTSPYLQLDGTGTIIGILDSGIDYLNEEFKNEDGTTRILAMLDQGGRRDYSSEDINNAIKAKNQGLDPYSIVPLRDDQGHGTYMASVAGARGVNPDIIGVAPKCHFAIVKLAIADERTKSEYAVVGDSPVYTTVALILGMRYLYEVAVRYNMPMVILIPLGSNTGPKDGLSTTERFMDEISATRGITFVTPTGNQGDGENHASGELTNVGDVSEIELKVDSNQRNIWMEIWVKNPDKFTLSIVSPTGEIVQRVPPIPNRQTEVSFLYEGTRMIIEYLLPERQTGDERIIIKATNIKEGIWKFRLLGELVVTGRYDAYLVSRQLLAPETKFLRPDPYITLSTPSTATQAITVAAYNQSNNSVVGLSGRGYTRDGKIKPDIAAGGVNALVASVGGGTQTITGTSVAAAVTAGCCSLIYEWGIVEGNDPSLYSPKLKTYLIRGTEKRLGDTYPNREWGYGMLNLKGVFDNIRFLVSENKKRNRYRDGYYVGSLFVRLP</sequence>
<evidence type="ECO:0000256" key="1">
    <source>
        <dbReference type="ARBA" id="ARBA00011073"/>
    </source>
</evidence>
<dbReference type="PROSITE" id="PS00136">
    <property type="entry name" value="SUBTILASE_ASP"/>
    <property type="match status" value="1"/>
</dbReference>
<evidence type="ECO:0000313" key="8">
    <source>
        <dbReference type="EMBL" id="SHI39510.1"/>
    </source>
</evidence>
<dbReference type="InterPro" id="IPR017310">
    <property type="entry name" value="Pept_S8A_subtilisin_clostridia"/>
</dbReference>
<dbReference type="PANTHER" id="PTHR43806:SF11">
    <property type="entry name" value="CEREVISIN-RELATED"/>
    <property type="match status" value="1"/>
</dbReference>
<keyword evidence="4 6" id="KW-0720">Serine protease</keyword>
<evidence type="ECO:0000256" key="2">
    <source>
        <dbReference type="ARBA" id="ARBA00022670"/>
    </source>
</evidence>